<proteinExistence type="predicted"/>
<dbReference type="Pfam" id="PF01189">
    <property type="entry name" value="Methyltr_RsmB-F"/>
    <property type="match status" value="1"/>
</dbReference>
<evidence type="ECO:0000259" key="5">
    <source>
        <dbReference type="PROSITE" id="PS51686"/>
    </source>
</evidence>
<dbReference type="EMBL" id="UINC01185709">
    <property type="protein sequence ID" value="SVD97550.1"/>
    <property type="molecule type" value="Genomic_DNA"/>
</dbReference>
<reference evidence="6" key="1">
    <citation type="submission" date="2018-05" db="EMBL/GenBank/DDBJ databases">
        <authorList>
            <person name="Lanie J.A."/>
            <person name="Ng W.-L."/>
            <person name="Kazmierczak K.M."/>
            <person name="Andrzejewski T.M."/>
            <person name="Davidsen T.M."/>
            <person name="Wayne K.J."/>
            <person name="Tettelin H."/>
            <person name="Glass J.I."/>
            <person name="Rusch D."/>
            <person name="Podicherti R."/>
            <person name="Tsui H.-C.T."/>
            <person name="Winkler M.E."/>
        </authorList>
    </citation>
    <scope>NUCLEOTIDE SEQUENCE</scope>
</reference>
<dbReference type="GO" id="GO:0001510">
    <property type="term" value="P:RNA methylation"/>
    <property type="evidence" value="ECO:0007669"/>
    <property type="project" value="InterPro"/>
</dbReference>
<protein>
    <recommendedName>
        <fullName evidence="5">SAM-dependent MTase RsmB/NOP-type domain-containing protein</fullName>
    </recommendedName>
</protein>
<dbReference type="InterPro" id="IPR049560">
    <property type="entry name" value="MeTrfase_RsmB-F_NOP2_cat"/>
</dbReference>
<name>A0A382ZQH1_9ZZZZ</name>
<keyword evidence="2" id="KW-0808">Transferase</keyword>
<dbReference type="PANTHER" id="PTHR22807">
    <property type="entry name" value="NOP2 YEAST -RELATED NOL1/NOP2/FMU SUN DOMAIN-CONTAINING"/>
    <property type="match status" value="1"/>
</dbReference>
<keyword evidence="1" id="KW-0489">Methyltransferase</keyword>
<dbReference type="Gene3D" id="3.40.50.150">
    <property type="entry name" value="Vaccinia Virus protein VP39"/>
    <property type="match status" value="1"/>
</dbReference>
<dbReference type="PROSITE" id="PS51686">
    <property type="entry name" value="SAM_MT_RSMB_NOP"/>
    <property type="match status" value="1"/>
</dbReference>
<dbReference type="AlphaFoldDB" id="A0A382ZQH1"/>
<evidence type="ECO:0000256" key="2">
    <source>
        <dbReference type="ARBA" id="ARBA00022679"/>
    </source>
</evidence>
<keyword evidence="4" id="KW-0694">RNA-binding</keyword>
<dbReference type="GO" id="GO:0003723">
    <property type="term" value="F:RNA binding"/>
    <property type="evidence" value="ECO:0007669"/>
    <property type="project" value="UniProtKB-KW"/>
</dbReference>
<dbReference type="InterPro" id="IPR023267">
    <property type="entry name" value="RCMT"/>
</dbReference>
<evidence type="ECO:0000256" key="4">
    <source>
        <dbReference type="ARBA" id="ARBA00022884"/>
    </source>
</evidence>
<keyword evidence="3" id="KW-0949">S-adenosyl-L-methionine</keyword>
<evidence type="ECO:0000313" key="6">
    <source>
        <dbReference type="EMBL" id="SVD97550.1"/>
    </source>
</evidence>
<sequence>SGISIKQHKAFSNFLEVTNGQDKVLDTDLFGTGMISIQDPASGAVVDLIDPQKGDSILDVCAAPGTKSLFMAQRVGPNGTIYASDNNENRVKKGKADIKRHKYNNIKWTVLDATKDEFPLAKKILIDAPCTGTGVLGRRPDIKWRIKNKDINSMNQLQLSILNHMSNFLIPGGRIVYATCSLEPEENIYVVKQFLSKHRDFTLAPSNSFLPKHWVDSDGLLMTMPYITKSDGLFGAVLLKKE</sequence>
<dbReference type="PRINTS" id="PR02008">
    <property type="entry name" value="RCMTFAMILY"/>
</dbReference>
<gene>
    <name evidence="6" type="ORF">METZ01_LOCUS450404</name>
</gene>
<dbReference type="SUPFAM" id="SSF53335">
    <property type="entry name" value="S-adenosyl-L-methionine-dependent methyltransferases"/>
    <property type="match status" value="1"/>
</dbReference>
<organism evidence="6">
    <name type="scientific">marine metagenome</name>
    <dbReference type="NCBI Taxonomy" id="408172"/>
    <lineage>
        <taxon>unclassified sequences</taxon>
        <taxon>metagenomes</taxon>
        <taxon>ecological metagenomes</taxon>
    </lineage>
</organism>
<dbReference type="InterPro" id="IPR029063">
    <property type="entry name" value="SAM-dependent_MTases_sf"/>
</dbReference>
<feature type="domain" description="SAM-dependent MTase RsmB/NOP-type" evidence="5">
    <location>
        <begin position="1"/>
        <end position="241"/>
    </location>
</feature>
<dbReference type="GO" id="GO:0008173">
    <property type="term" value="F:RNA methyltransferase activity"/>
    <property type="evidence" value="ECO:0007669"/>
    <property type="project" value="InterPro"/>
</dbReference>
<accession>A0A382ZQH1</accession>
<feature type="non-terminal residue" evidence="6">
    <location>
        <position position="1"/>
    </location>
</feature>
<dbReference type="PANTHER" id="PTHR22807:SF61">
    <property type="entry name" value="NOL1_NOP2_SUN FAMILY PROTEIN _ ANTITERMINATION NUSB DOMAIN-CONTAINING PROTEIN"/>
    <property type="match status" value="1"/>
</dbReference>
<evidence type="ECO:0000256" key="3">
    <source>
        <dbReference type="ARBA" id="ARBA00022691"/>
    </source>
</evidence>
<evidence type="ECO:0000256" key="1">
    <source>
        <dbReference type="ARBA" id="ARBA00022603"/>
    </source>
</evidence>
<dbReference type="InterPro" id="IPR001678">
    <property type="entry name" value="MeTrfase_RsmB-F_NOP2_dom"/>
</dbReference>